<dbReference type="InterPro" id="IPR003615">
    <property type="entry name" value="HNH_nuc"/>
</dbReference>
<dbReference type="KEGG" id="bsei:KMZ68_02600"/>
<feature type="domain" description="HNH nuclease" evidence="1">
    <location>
        <begin position="233"/>
        <end position="264"/>
    </location>
</feature>
<evidence type="ECO:0000313" key="3">
    <source>
        <dbReference type="EMBL" id="QWG18802.1"/>
    </source>
</evidence>
<dbReference type="InterPro" id="IPR044925">
    <property type="entry name" value="His-Me_finger_sf"/>
</dbReference>
<reference evidence="3" key="1">
    <citation type="submission" date="2021-06" db="EMBL/GenBank/DDBJ databases">
        <title>Bradyrhizobium sp. S2-11-2 Genome sequencing.</title>
        <authorList>
            <person name="Jin L."/>
        </authorList>
    </citation>
    <scope>NUCLEOTIDE SEQUENCE</scope>
    <source>
        <strain evidence="3">S2-11-2</strain>
    </source>
</reference>
<organism evidence="3 4">
    <name type="scientific">Bradyrhizobium sediminis</name>
    <dbReference type="NCBI Taxonomy" id="2840469"/>
    <lineage>
        <taxon>Bacteria</taxon>
        <taxon>Pseudomonadati</taxon>
        <taxon>Pseudomonadota</taxon>
        <taxon>Alphaproteobacteria</taxon>
        <taxon>Hyphomicrobiales</taxon>
        <taxon>Nitrobacteraceae</taxon>
        <taxon>Bradyrhizobium</taxon>
    </lineage>
</organism>
<proteinExistence type="predicted"/>
<dbReference type="InterPro" id="IPR025375">
    <property type="entry name" value="DUF4365"/>
</dbReference>
<dbReference type="Proteomes" id="UP000680805">
    <property type="component" value="Chromosome"/>
</dbReference>
<evidence type="ECO:0000313" key="4">
    <source>
        <dbReference type="Proteomes" id="UP000680805"/>
    </source>
</evidence>
<dbReference type="SUPFAM" id="SSF54060">
    <property type="entry name" value="His-Me finger endonucleases"/>
    <property type="match status" value="1"/>
</dbReference>
<protein>
    <submittedName>
        <fullName evidence="3">DUF4365 domain-containing protein</fullName>
    </submittedName>
</protein>
<gene>
    <name evidence="3" type="ORF">KMZ68_02600</name>
</gene>
<evidence type="ECO:0000259" key="1">
    <source>
        <dbReference type="Pfam" id="PF13392"/>
    </source>
</evidence>
<dbReference type="RefSeq" id="WP_215614356.1">
    <property type="nucleotide sequence ID" value="NZ_CP076135.1"/>
</dbReference>
<name>A0A975NPC5_9BRAD</name>
<dbReference type="Pfam" id="PF14280">
    <property type="entry name" value="DUF4365"/>
    <property type="match status" value="1"/>
</dbReference>
<dbReference type="AlphaFoldDB" id="A0A975NPC5"/>
<dbReference type="EMBL" id="CP076135">
    <property type="protein sequence ID" value="QWG18802.1"/>
    <property type="molecule type" value="Genomic_DNA"/>
</dbReference>
<evidence type="ECO:0000259" key="2">
    <source>
        <dbReference type="Pfam" id="PF14280"/>
    </source>
</evidence>
<accession>A0A975NPC5</accession>
<sequence>MAGTHPILEGRLSSKDFVVAMRAQPQLPQRHSAHKLESLSRERFRSLFREPLFLVRDEPAPDYGVDLSIEALIDNGKSPTNIRCFVQLKATDQRPAPSGGYRINVKASNIRYLTNSHSSFFALYAASAGRFYYRSALDVFEALQDYGAMPSYKKYLSLSFVEELTKERVAQIHTQMIAFAKSVKEAERLFASKEFGEVIIGQYEDRSDSSKISGVHAYRVDEFGNQIRMEHEIWVLHNGPIPVGFEVFHKNGVTLDNRNSNIGLRPIEPRRFRLGIFPSREENIGARNILEAMVRGEKAAFEKSDPPEPILFWRVIRELQDQGLSMMQEDVEAYKVRCIEYLRMDLIPGPEGIGSQLE</sequence>
<feature type="domain" description="DUF4365" evidence="2">
    <location>
        <begin position="37"/>
        <end position="117"/>
    </location>
</feature>
<dbReference type="Pfam" id="PF13392">
    <property type="entry name" value="HNH_3"/>
    <property type="match status" value="1"/>
</dbReference>